<dbReference type="PANTHER" id="PTHR33993">
    <property type="entry name" value="GLYOXALASE-RELATED"/>
    <property type="match status" value="1"/>
</dbReference>
<dbReference type="OrthoDB" id="447346at2759"/>
<sequence length="147" mass="16315">MSSEHQAASMPREGALCWVEFLAHDVPKLKEFYSALFPNWDFKPSTKEYKAEDIAMVSFAGGSGLSGGILKLPADCNREEQPNGVGTTSYFLVESIEEIKPRVEKLGGTMCLPKTEQGKSGWFANFRDPDGNRFGVYEVNRANLSEK</sequence>
<organism evidence="1 2">
    <name type="scientific">Lophium mytilinum</name>
    <dbReference type="NCBI Taxonomy" id="390894"/>
    <lineage>
        <taxon>Eukaryota</taxon>
        <taxon>Fungi</taxon>
        <taxon>Dikarya</taxon>
        <taxon>Ascomycota</taxon>
        <taxon>Pezizomycotina</taxon>
        <taxon>Dothideomycetes</taxon>
        <taxon>Pleosporomycetidae</taxon>
        <taxon>Mytilinidiales</taxon>
        <taxon>Mytilinidiaceae</taxon>
        <taxon>Lophium</taxon>
    </lineage>
</organism>
<dbReference type="InterPro" id="IPR052164">
    <property type="entry name" value="Anthracycline_SecMetBiosynth"/>
</dbReference>
<gene>
    <name evidence="1" type="ORF">BU16DRAFT_583934</name>
</gene>
<evidence type="ECO:0000313" key="1">
    <source>
        <dbReference type="EMBL" id="KAF2492871.1"/>
    </source>
</evidence>
<proteinExistence type="predicted"/>
<keyword evidence="2" id="KW-1185">Reference proteome</keyword>
<dbReference type="SUPFAM" id="SSF54593">
    <property type="entry name" value="Glyoxalase/Bleomycin resistance protein/Dihydroxybiphenyl dioxygenase"/>
    <property type="match status" value="1"/>
</dbReference>
<reference evidence="1" key="1">
    <citation type="journal article" date="2020" name="Stud. Mycol.">
        <title>101 Dothideomycetes genomes: a test case for predicting lifestyles and emergence of pathogens.</title>
        <authorList>
            <person name="Haridas S."/>
            <person name="Albert R."/>
            <person name="Binder M."/>
            <person name="Bloem J."/>
            <person name="Labutti K."/>
            <person name="Salamov A."/>
            <person name="Andreopoulos B."/>
            <person name="Baker S."/>
            <person name="Barry K."/>
            <person name="Bills G."/>
            <person name="Bluhm B."/>
            <person name="Cannon C."/>
            <person name="Castanera R."/>
            <person name="Culley D."/>
            <person name="Daum C."/>
            <person name="Ezra D."/>
            <person name="Gonzalez J."/>
            <person name="Henrissat B."/>
            <person name="Kuo A."/>
            <person name="Liang C."/>
            <person name="Lipzen A."/>
            <person name="Lutzoni F."/>
            <person name="Magnuson J."/>
            <person name="Mondo S."/>
            <person name="Nolan M."/>
            <person name="Ohm R."/>
            <person name="Pangilinan J."/>
            <person name="Park H.-J."/>
            <person name="Ramirez L."/>
            <person name="Alfaro M."/>
            <person name="Sun H."/>
            <person name="Tritt A."/>
            <person name="Yoshinaga Y."/>
            <person name="Zwiers L.-H."/>
            <person name="Turgeon B."/>
            <person name="Goodwin S."/>
            <person name="Spatafora J."/>
            <person name="Crous P."/>
            <person name="Grigoriev I."/>
        </authorList>
    </citation>
    <scope>NUCLEOTIDE SEQUENCE</scope>
    <source>
        <strain evidence="1">CBS 269.34</strain>
    </source>
</reference>
<dbReference type="Gene3D" id="3.10.180.10">
    <property type="entry name" value="2,3-Dihydroxybiphenyl 1,2-Dioxygenase, domain 1"/>
    <property type="match status" value="1"/>
</dbReference>
<evidence type="ECO:0000313" key="2">
    <source>
        <dbReference type="Proteomes" id="UP000799750"/>
    </source>
</evidence>
<dbReference type="EMBL" id="MU004193">
    <property type="protein sequence ID" value="KAF2492871.1"/>
    <property type="molecule type" value="Genomic_DNA"/>
</dbReference>
<dbReference type="CDD" id="cd07247">
    <property type="entry name" value="SgaA_N_like"/>
    <property type="match status" value="1"/>
</dbReference>
<protein>
    <submittedName>
        <fullName evidence="1">Uncharacterized protein</fullName>
    </submittedName>
</protein>
<accession>A0A6A6QKQ5</accession>
<dbReference type="Proteomes" id="UP000799750">
    <property type="component" value="Unassembled WGS sequence"/>
</dbReference>
<dbReference type="InterPro" id="IPR029068">
    <property type="entry name" value="Glyas_Bleomycin-R_OHBP_Dase"/>
</dbReference>
<name>A0A6A6QKQ5_9PEZI</name>
<dbReference type="AlphaFoldDB" id="A0A6A6QKQ5"/>
<dbReference type="PANTHER" id="PTHR33993:SF14">
    <property type="entry name" value="GB|AAF24581.1"/>
    <property type="match status" value="1"/>
</dbReference>